<accession>A0A934SSB9</accession>
<dbReference type="RefSeq" id="WP_200592465.1">
    <property type="nucleotide sequence ID" value="NZ_JAEPBG010000005.1"/>
</dbReference>
<keyword evidence="3" id="KW-0969">Cilium</keyword>
<proteinExistence type="predicted"/>
<name>A0A934SSB9_9BURK</name>
<sequence>MRSLAFSLLLLLTILPLARAEAAASSCTLQLHSQAQVPARTVTLDAIASIACPDDGRLRALQTLRVASLNQPGQPLRLTPARVRHVIDTALPALRGSYALSGAPTVVVSWNAMPFDTDALLAWSGNALADALRAREPQADLHLVPMARPTVPDALPRGTVSYALRPVSQPLTSRMQAHVDVLVDGRQAATLVAWFRVSGSIPAWRMRSAAAAGTKLHAELLSAERIPIADEPLAMLAPDTVSNFRVRTNKEAGSVLYASELTPKRTIERGEQVAVHIALGAVAVEDRAVALGEGLAGGEIRLLNPRTREIYAATVRPDGTAEVK</sequence>
<dbReference type="PANTHER" id="PTHR36307">
    <property type="entry name" value="FLAGELLA BASAL BODY P-RING FORMATION PROTEIN FLGA"/>
    <property type="match status" value="1"/>
</dbReference>
<gene>
    <name evidence="3" type="primary">flgA</name>
    <name evidence="3" type="ORF">JJB74_13790</name>
</gene>
<evidence type="ECO:0000256" key="1">
    <source>
        <dbReference type="SAM" id="SignalP"/>
    </source>
</evidence>
<feature type="signal peptide" evidence="1">
    <location>
        <begin position="1"/>
        <end position="22"/>
    </location>
</feature>
<dbReference type="NCBIfam" id="TIGR03170">
    <property type="entry name" value="flgA_cterm"/>
    <property type="match status" value="1"/>
</dbReference>
<dbReference type="GO" id="GO:0044780">
    <property type="term" value="P:bacterial-type flagellum assembly"/>
    <property type="evidence" value="ECO:0007669"/>
    <property type="project" value="InterPro"/>
</dbReference>
<evidence type="ECO:0000259" key="2">
    <source>
        <dbReference type="Pfam" id="PF13144"/>
    </source>
</evidence>
<dbReference type="EMBL" id="JAEPBG010000005">
    <property type="protein sequence ID" value="MBK4735690.1"/>
    <property type="molecule type" value="Genomic_DNA"/>
</dbReference>
<feature type="domain" description="Flagella basal body P-ring formation protein FlgA SAF" evidence="2">
    <location>
        <begin position="211"/>
        <end position="323"/>
    </location>
</feature>
<evidence type="ECO:0000313" key="3">
    <source>
        <dbReference type="EMBL" id="MBK4735690.1"/>
    </source>
</evidence>
<comment type="caution">
    <text evidence="3">The sequence shown here is derived from an EMBL/GenBank/DDBJ whole genome shotgun (WGS) entry which is preliminary data.</text>
</comment>
<keyword evidence="1" id="KW-0732">Signal</keyword>
<feature type="chain" id="PRO_5038125203" evidence="1">
    <location>
        <begin position="23"/>
        <end position="324"/>
    </location>
</feature>
<keyword evidence="3" id="KW-0282">Flagellum</keyword>
<dbReference type="AlphaFoldDB" id="A0A934SSB9"/>
<dbReference type="Proteomes" id="UP000622890">
    <property type="component" value="Unassembled WGS sequence"/>
</dbReference>
<dbReference type="Pfam" id="PF13144">
    <property type="entry name" value="ChapFlgA"/>
    <property type="match status" value="1"/>
</dbReference>
<evidence type="ECO:0000313" key="4">
    <source>
        <dbReference type="Proteomes" id="UP000622890"/>
    </source>
</evidence>
<dbReference type="Gene3D" id="2.30.30.760">
    <property type="match status" value="1"/>
</dbReference>
<dbReference type="InterPro" id="IPR039246">
    <property type="entry name" value="Flagellar_FlgA"/>
</dbReference>
<organism evidence="3 4">
    <name type="scientific">Noviherbaspirillum pedocola</name>
    <dbReference type="NCBI Taxonomy" id="2801341"/>
    <lineage>
        <taxon>Bacteria</taxon>
        <taxon>Pseudomonadati</taxon>
        <taxon>Pseudomonadota</taxon>
        <taxon>Betaproteobacteria</taxon>
        <taxon>Burkholderiales</taxon>
        <taxon>Oxalobacteraceae</taxon>
        <taxon>Noviherbaspirillum</taxon>
    </lineage>
</organism>
<keyword evidence="3" id="KW-0966">Cell projection</keyword>
<dbReference type="InterPro" id="IPR017585">
    <property type="entry name" value="SAF_FlgA"/>
</dbReference>
<dbReference type="PANTHER" id="PTHR36307:SF1">
    <property type="entry name" value="FLAGELLA BASAL BODY P-RING FORMATION PROTEIN FLGA"/>
    <property type="match status" value="1"/>
</dbReference>
<keyword evidence="4" id="KW-1185">Reference proteome</keyword>
<reference evidence="3" key="1">
    <citation type="submission" date="2021-01" db="EMBL/GenBank/DDBJ databases">
        <title>Genome sequence of strain Noviherbaspirillum sp. DKR-6.</title>
        <authorList>
            <person name="Chaudhary D.K."/>
        </authorList>
    </citation>
    <scope>NUCLEOTIDE SEQUENCE</scope>
    <source>
        <strain evidence="3">DKR-6</strain>
    </source>
</reference>
<protein>
    <submittedName>
        <fullName evidence="3">Flagellar basal body P-ring formation protein FlgA</fullName>
    </submittedName>
</protein>